<name>A0A221UU33_9FLAO</name>
<sequence>MENNNAGTLSLSRFPDNKNVSKSNYMKINILNLLFLAISLSLQGQTNQYSISFENAEHHEAEITASFPSLNPGVLSVRMGRSSPGRYALHEFAKNVYNFKATDSKGKALEITRPNPYQWDITDHDGEVNISYTLFANRGDGTYAQIDETHAHLNIPATFMYVTNLSDRKIEVDFKVRKDLNWKVATQMPHVSGNIYTAPNLQYFMDSPTEISNYSIRQFEVDNNSTPQNIQFVLHHNGTEAELDTYFEQVKKVVLAEKEVFGELPNYDYGTYTFLACYIPNASGDGMEHRNSTILTDREGLAEGGMKNNIGTVAHEFFHCWNVERIRPKALEPFNFAEANMSGELWFAEGFTSYYTNFILCRAGIITPEEYVEGLTGTFNYVWNSPARQFFNPIEMSYQAPFVDAATSVDPVNRENTFISYYSYGSVLGLALDLSLRQNGLNLDDYMKLVWQTYGKKEIPYTLQDLRQTLVLYAGKEFGNAFFDSYIFKSEMPDYTALFASVGVVLKQAMDKPYFGASVSINQFGSGVIQRNTPIGSPAYTAGLDSGDVITAINNVPLTATQSFNDIINQYKVGDTLQVAYTRYGLPKTTSVILAGNPTYSIQLIEKDGGKPNKQVLKNRKDWLKLD</sequence>
<dbReference type="Pfam" id="PF05299">
    <property type="entry name" value="Peptidase_M61"/>
    <property type="match status" value="1"/>
</dbReference>
<dbReference type="Pfam" id="PF17899">
    <property type="entry name" value="Peptidase_M61_N"/>
    <property type="match status" value="1"/>
</dbReference>
<keyword evidence="2" id="KW-0645">Protease</keyword>
<evidence type="ECO:0000313" key="2">
    <source>
        <dbReference type="EMBL" id="ASO04401.1"/>
    </source>
</evidence>
<dbReference type="InterPro" id="IPR036034">
    <property type="entry name" value="PDZ_sf"/>
</dbReference>
<evidence type="ECO:0000313" key="3">
    <source>
        <dbReference type="Proteomes" id="UP000204551"/>
    </source>
</evidence>
<evidence type="ECO:0000259" key="1">
    <source>
        <dbReference type="SMART" id="SM00228"/>
    </source>
</evidence>
<dbReference type="InterPro" id="IPR027268">
    <property type="entry name" value="Peptidase_M4/M1_CTD_sf"/>
</dbReference>
<reference evidence="2 3" key="1">
    <citation type="submission" date="2017-07" db="EMBL/GenBank/DDBJ databases">
        <title>Genome Sequence of Arenibacter algicola Strain SMS7 Isolated from a culture of the Diatom Skeletonema marinoi.</title>
        <authorList>
            <person name="Topel M."/>
            <person name="Pinder M.I.M."/>
            <person name="Johansson O.N."/>
            <person name="Kourtchenko O."/>
            <person name="Godhe A."/>
            <person name="Clarke A.K."/>
        </authorList>
    </citation>
    <scope>NUCLEOTIDE SEQUENCE [LARGE SCALE GENOMIC DNA]</scope>
    <source>
        <strain evidence="2 3">SMS7</strain>
    </source>
</reference>
<dbReference type="Gene3D" id="1.10.390.10">
    <property type="entry name" value="Neutral Protease Domain 2"/>
    <property type="match status" value="1"/>
</dbReference>
<keyword evidence="2" id="KW-0378">Hydrolase</keyword>
<dbReference type="InterPro" id="IPR001478">
    <property type="entry name" value="PDZ"/>
</dbReference>
<organism evidence="2 3">
    <name type="scientific">Arenibacter algicola</name>
    <dbReference type="NCBI Taxonomy" id="616991"/>
    <lineage>
        <taxon>Bacteria</taxon>
        <taxon>Pseudomonadati</taxon>
        <taxon>Bacteroidota</taxon>
        <taxon>Flavobacteriia</taxon>
        <taxon>Flavobacteriales</taxon>
        <taxon>Flavobacteriaceae</taxon>
        <taxon>Arenibacter</taxon>
    </lineage>
</organism>
<dbReference type="KEGG" id="aalg:AREALGSMS7_00922"/>
<dbReference type="Gene3D" id="2.30.42.10">
    <property type="match status" value="1"/>
</dbReference>
<dbReference type="SUPFAM" id="SSF55486">
    <property type="entry name" value="Metalloproteases ('zincins'), catalytic domain"/>
    <property type="match status" value="1"/>
</dbReference>
<dbReference type="AlphaFoldDB" id="A0A221UU33"/>
<dbReference type="Proteomes" id="UP000204551">
    <property type="component" value="Chromosome"/>
</dbReference>
<dbReference type="SMART" id="SM00228">
    <property type="entry name" value="PDZ"/>
    <property type="match status" value="1"/>
</dbReference>
<feature type="domain" description="PDZ" evidence="1">
    <location>
        <begin position="513"/>
        <end position="585"/>
    </location>
</feature>
<dbReference type="SUPFAM" id="SSF50156">
    <property type="entry name" value="PDZ domain-like"/>
    <property type="match status" value="1"/>
</dbReference>
<proteinExistence type="predicted"/>
<dbReference type="eggNOG" id="COG3975">
    <property type="taxonomic scope" value="Bacteria"/>
</dbReference>
<dbReference type="EMBL" id="CP022515">
    <property type="protein sequence ID" value="ASO04401.1"/>
    <property type="molecule type" value="Genomic_DNA"/>
</dbReference>
<dbReference type="Gene3D" id="2.60.40.3650">
    <property type="match status" value="1"/>
</dbReference>
<accession>A0A221UU33</accession>
<keyword evidence="2" id="KW-0031">Aminopeptidase</keyword>
<dbReference type="Pfam" id="PF13180">
    <property type="entry name" value="PDZ_2"/>
    <property type="match status" value="1"/>
</dbReference>
<dbReference type="InterPro" id="IPR024191">
    <property type="entry name" value="Peptidase_M61"/>
</dbReference>
<dbReference type="STRING" id="616991.GCA_000733925_04029"/>
<gene>
    <name evidence="2" type="ORF">AREALGSMS7_00922</name>
</gene>
<protein>
    <submittedName>
        <fullName evidence="2">M61 glycyl aminopeptidase</fullName>
    </submittedName>
</protein>
<dbReference type="InterPro" id="IPR040756">
    <property type="entry name" value="Peptidase_M61_N"/>
</dbReference>
<dbReference type="InterPro" id="IPR007963">
    <property type="entry name" value="Peptidase_M61_catalytic"/>
</dbReference>
<dbReference type="GO" id="GO:0004177">
    <property type="term" value="F:aminopeptidase activity"/>
    <property type="evidence" value="ECO:0007669"/>
    <property type="project" value="UniProtKB-KW"/>
</dbReference>
<dbReference type="PIRSF" id="PIRSF016493">
    <property type="entry name" value="Glycyl_aminpptds"/>
    <property type="match status" value="1"/>
</dbReference>